<feature type="compositionally biased region" description="Polar residues" evidence="1">
    <location>
        <begin position="1"/>
        <end position="11"/>
    </location>
</feature>
<name>A0AAW1UPE3_9CUCU</name>
<evidence type="ECO:0000313" key="3">
    <source>
        <dbReference type="Proteomes" id="UP001431783"/>
    </source>
</evidence>
<dbReference type="Proteomes" id="UP001431783">
    <property type="component" value="Unassembled WGS sequence"/>
</dbReference>
<feature type="region of interest" description="Disordered" evidence="1">
    <location>
        <begin position="65"/>
        <end position="84"/>
    </location>
</feature>
<comment type="caution">
    <text evidence="2">The sequence shown here is derived from an EMBL/GenBank/DDBJ whole genome shotgun (WGS) entry which is preliminary data.</text>
</comment>
<organism evidence="2 3">
    <name type="scientific">Henosepilachna vigintioctopunctata</name>
    <dbReference type="NCBI Taxonomy" id="420089"/>
    <lineage>
        <taxon>Eukaryota</taxon>
        <taxon>Metazoa</taxon>
        <taxon>Ecdysozoa</taxon>
        <taxon>Arthropoda</taxon>
        <taxon>Hexapoda</taxon>
        <taxon>Insecta</taxon>
        <taxon>Pterygota</taxon>
        <taxon>Neoptera</taxon>
        <taxon>Endopterygota</taxon>
        <taxon>Coleoptera</taxon>
        <taxon>Polyphaga</taxon>
        <taxon>Cucujiformia</taxon>
        <taxon>Coccinelloidea</taxon>
        <taxon>Coccinellidae</taxon>
        <taxon>Epilachninae</taxon>
        <taxon>Epilachnini</taxon>
        <taxon>Henosepilachna</taxon>
    </lineage>
</organism>
<evidence type="ECO:0000256" key="1">
    <source>
        <dbReference type="SAM" id="MobiDB-lite"/>
    </source>
</evidence>
<keyword evidence="3" id="KW-1185">Reference proteome</keyword>
<sequence length="117" mass="13891">VRRDGSINNTLPARVGDRTGDRKSLSDFLHLRYERLETDEMRVNKMSKKINFSLACVNRNETRRLEANQKTDNSGRYHAPYVSKDNNGNKITFHQYPLILFRSHFARYGDLRLFNWR</sequence>
<feature type="region of interest" description="Disordered" evidence="1">
    <location>
        <begin position="1"/>
        <end position="21"/>
    </location>
</feature>
<feature type="compositionally biased region" description="Basic and acidic residues" evidence="1">
    <location>
        <begin position="65"/>
        <end position="75"/>
    </location>
</feature>
<protein>
    <submittedName>
        <fullName evidence="2">Uncharacterized protein</fullName>
    </submittedName>
</protein>
<accession>A0AAW1UPE3</accession>
<proteinExistence type="predicted"/>
<feature type="non-terminal residue" evidence="2">
    <location>
        <position position="1"/>
    </location>
</feature>
<gene>
    <name evidence="2" type="ORF">WA026_007256</name>
</gene>
<dbReference type="AlphaFoldDB" id="A0AAW1UPE3"/>
<evidence type="ECO:0000313" key="2">
    <source>
        <dbReference type="EMBL" id="KAK9884410.1"/>
    </source>
</evidence>
<reference evidence="2 3" key="1">
    <citation type="submission" date="2023-03" db="EMBL/GenBank/DDBJ databases">
        <title>Genome insight into feeding habits of ladybird beetles.</title>
        <authorList>
            <person name="Li H.-S."/>
            <person name="Huang Y.-H."/>
            <person name="Pang H."/>
        </authorList>
    </citation>
    <scope>NUCLEOTIDE SEQUENCE [LARGE SCALE GENOMIC DNA]</scope>
    <source>
        <strain evidence="2">SYSU_2023b</strain>
        <tissue evidence="2">Whole body</tissue>
    </source>
</reference>
<dbReference type="EMBL" id="JARQZJ010000093">
    <property type="protein sequence ID" value="KAK9884410.1"/>
    <property type="molecule type" value="Genomic_DNA"/>
</dbReference>